<dbReference type="SMART" id="SM00829">
    <property type="entry name" value="PKS_ER"/>
    <property type="match status" value="1"/>
</dbReference>
<evidence type="ECO:0000313" key="4">
    <source>
        <dbReference type="Proteomes" id="UP000189004"/>
    </source>
</evidence>
<dbReference type="Gene3D" id="3.40.50.720">
    <property type="entry name" value="NAD(P)-binding Rossmann-like Domain"/>
    <property type="match status" value="1"/>
</dbReference>
<dbReference type="SUPFAM" id="SSF50129">
    <property type="entry name" value="GroES-like"/>
    <property type="match status" value="1"/>
</dbReference>
<dbReference type="EC" id="1.6.5.5" evidence="2"/>
<dbReference type="EMBL" id="JACCHL010000001">
    <property type="protein sequence ID" value="NYH53158.1"/>
    <property type="molecule type" value="Genomic_DNA"/>
</dbReference>
<dbReference type="InterPro" id="IPR013154">
    <property type="entry name" value="ADH-like_N"/>
</dbReference>
<dbReference type="Pfam" id="PF08240">
    <property type="entry name" value="ADH_N"/>
    <property type="match status" value="1"/>
</dbReference>
<gene>
    <name evidence="2" type="ORF">HNR06_002747</name>
    <name evidence="3" type="ORF">NOSIN_24085</name>
</gene>
<dbReference type="Proteomes" id="UP000189004">
    <property type="component" value="Unassembled WGS sequence"/>
</dbReference>
<dbReference type="STRING" id="501010.NOSIN_24085"/>
<reference evidence="2 5" key="3">
    <citation type="submission" date="2020-07" db="EMBL/GenBank/DDBJ databases">
        <title>Sequencing the genomes of 1000 actinobacteria strains.</title>
        <authorList>
            <person name="Klenk H.-P."/>
        </authorList>
    </citation>
    <scope>NUCLEOTIDE SEQUENCE [LARGE SCALE GENOMIC DNA]</scope>
    <source>
        <strain evidence="2 5">DSM 45278</strain>
    </source>
</reference>
<dbReference type="EMBL" id="MCOK01000001">
    <property type="protein sequence ID" value="OOC56526.1"/>
    <property type="molecule type" value="Genomic_DNA"/>
</dbReference>
<reference evidence="4" key="1">
    <citation type="submission" date="2016-08" db="EMBL/GenBank/DDBJ databases">
        <authorList>
            <person name="Tokovenko B."/>
            <person name="Kalinowski J."/>
        </authorList>
    </citation>
    <scope>NUCLEOTIDE SEQUENCE [LARGE SCALE GENOMIC DNA]</scope>
    <source>
        <strain evidence="4">UTMC102</strain>
    </source>
</reference>
<dbReference type="RefSeq" id="WP_077692974.1">
    <property type="nucleotide sequence ID" value="NZ_JACCHL010000001.1"/>
</dbReference>
<dbReference type="Proteomes" id="UP000584931">
    <property type="component" value="Unassembled WGS sequence"/>
</dbReference>
<organism evidence="3 4">
    <name type="scientific">Nocardiopsis sinuspersici</name>
    <dbReference type="NCBI Taxonomy" id="501010"/>
    <lineage>
        <taxon>Bacteria</taxon>
        <taxon>Bacillati</taxon>
        <taxon>Actinomycetota</taxon>
        <taxon>Actinomycetes</taxon>
        <taxon>Streptosporangiales</taxon>
        <taxon>Nocardiopsidaceae</taxon>
        <taxon>Nocardiopsis</taxon>
    </lineage>
</organism>
<accession>A0A1V3C7M2</accession>
<feature type="domain" description="Enoyl reductase (ER)" evidence="1">
    <location>
        <begin position="31"/>
        <end position="355"/>
    </location>
</feature>
<dbReference type="OrthoDB" id="2665481at2"/>
<reference evidence="3" key="2">
    <citation type="submission" date="2016-08" db="EMBL/GenBank/DDBJ databases">
        <authorList>
            <person name="Seilhamer J.J."/>
        </authorList>
    </citation>
    <scope>NUCLEOTIDE SEQUENCE [LARGE SCALE GENOMIC DNA]</scope>
    <source>
        <strain evidence="3">UTMC102</strain>
    </source>
</reference>
<dbReference type="InterPro" id="IPR051397">
    <property type="entry name" value="Zn-ADH-like_protein"/>
</dbReference>
<evidence type="ECO:0000313" key="2">
    <source>
        <dbReference type="EMBL" id="NYH53158.1"/>
    </source>
</evidence>
<dbReference type="CDD" id="cd08273">
    <property type="entry name" value="MDR8"/>
    <property type="match status" value="1"/>
</dbReference>
<dbReference type="PANTHER" id="PTHR43677">
    <property type="entry name" value="SHORT-CHAIN DEHYDROGENASE/REDUCTASE"/>
    <property type="match status" value="1"/>
</dbReference>
<dbReference type="SUPFAM" id="SSF51735">
    <property type="entry name" value="NAD(P)-binding Rossmann-fold domains"/>
    <property type="match status" value="1"/>
</dbReference>
<evidence type="ECO:0000313" key="5">
    <source>
        <dbReference type="Proteomes" id="UP000584931"/>
    </source>
</evidence>
<evidence type="ECO:0000313" key="3">
    <source>
        <dbReference type="EMBL" id="OOC56526.1"/>
    </source>
</evidence>
<dbReference type="Gene3D" id="3.90.180.10">
    <property type="entry name" value="Medium-chain alcohol dehydrogenases, catalytic domain"/>
    <property type="match status" value="1"/>
</dbReference>
<proteinExistence type="predicted"/>
<accession>A0A7Y9XEL8</accession>
<dbReference type="AlphaFoldDB" id="A0A1V3C7M2"/>
<dbReference type="Pfam" id="PF13602">
    <property type="entry name" value="ADH_zinc_N_2"/>
    <property type="match status" value="1"/>
</dbReference>
<dbReference type="InterPro" id="IPR011032">
    <property type="entry name" value="GroES-like_sf"/>
</dbReference>
<sequence length="361" mass="37608">MTQQHPPARQGRPAGGSARGAVEVVLPGVVAADGLEVRRRPLDPPGRGQALVRMEATGVSFAEQQMRRGKYFDQPPFPFVPGYDLVGTVEEAGPGVDPALVGGRVAALTKTGGWASRVLLAAADLVPVPEGVDAADAEAVVVNGVTAYRMLHRLARVRAGDTVVVLGANGGVGTVLVRLARHAGVRVIGTSSARHTEAVRALGALALDRADPGLHARIRDLAPDGVRAVFDHVGGPGIVDSFRHVARGGTLVSYGTASTRDLPGDPRVPVLALFARLLLWNALPNGRGAHFFNLWAGHRRTGRYRELLAKDLGAVLGLLAEGVVTPRVAARIPLSEAGAAMELAESGGVVGKVVLVPDEEE</sequence>
<evidence type="ECO:0000259" key="1">
    <source>
        <dbReference type="SMART" id="SM00829"/>
    </source>
</evidence>
<dbReference type="InterPro" id="IPR036291">
    <property type="entry name" value="NAD(P)-bd_dom_sf"/>
</dbReference>
<comment type="caution">
    <text evidence="3">The sequence shown here is derived from an EMBL/GenBank/DDBJ whole genome shotgun (WGS) entry which is preliminary data.</text>
</comment>
<protein>
    <submittedName>
        <fullName evidence="2">NADPH2:quinone reductase</fullName>
        <ecNumber evidence="2">1.6.5.5</ecNumber>
    </submittedName>
    <submittedName>
        <fullName evidence="3">NADPH:quinone reductase</fullName>
    </submittedName>
</protein>
<dbReference type="PANTHER" id="PTHR43677:SF4">
    <property type="entry name" value="QUINONE OXIDOREDUCTASE-LIKE PROTEIN 2"/>
    <property type="match status" value="1"/>
</dbReference>
<name>A0A1V3C7M2_9ACTN</name>
<keyword evidence="2" id="KW-0560">Oxidoreductase</keyword>
<dbReference type="GO" id="GO:0003960">
    <property type="term" value="F:quinone reductase (NADPH) activity"/>
    <property type="evidence" value="ECO:0007669"/>
    <property type="project" value="UniProtKB-EC"/>
</dbReference>
<dbReference type="InterPro" id="IPR020843">
    <property type="entry name" value="ER"/>
</dbReference>
<keyword evidence="4" id="KW-1185">Reference proteome</keyword>